<gene>
    <name evidence="2" type="ORF">AB4922_12720</name>
</gene>
<evidence type="ECO:0000256" key="1">
    <source>
        <dbReference type="SAM" id="SignalP"/>
    </source>
</evidence>
<sequence>MLKKLAATTILATAVLSSGSIASATGSSISENVSPITHNLSTLSAKSNGQISTKASSVYYLQERTLQGNGSNLDYYKGTKFTIRNSTGTIYKGWQESQRNDAKAHVEYKLVDAQTGNKVSALSYYGDVKKADGRLWLEINFNNVSTTKDYYLEVTNLGKYPVTLAGNVYN</sequence>
<keyword evidence="1" id="KW-0732">Signal</keyword>
<protein>
    <submittedName>
        <fullName evidence="2">Uncharacterized protein</fullName>
    </submittedName>
</protein>
<proteinExistence type="predicted"/>
<dbReference type="RefSeq" id="WP_326115907.1">
    <property type="nucleotide sequence ID" value="NZ_CP162911.1"/>
</dbReference>
<accession>A0AB39IZA5</accession>
<reference evidence="2" key="1">
    <citation type="submission" date="2024-07" db="EMBL/GenBank/DDBJ databases">
        <authorList>
            <person name="Wang K."/>
            <person name="Liang S."/>
            <person name="Wang S."/>
        </authorList>
    </citation>
    <scope>NUCLEOTIDE SEQUENCE</scope>
    <source>
        <strain evidence="2">KW1</strain>
    </source>
</reference>
<organism evidence="2">
    <name type="scientific">Bacillus aerius</name>
    <dbReference type="NCBI Taxonomy" id="293388"/>
    <lineage>
        <taxon>Bacteria</taxon>
        <taxon>Bacillati</taxon>
        <taxon>Bacillota</taxon>
        <taxon>Bacilli</taxon>
        <taxon>Bacillales</taxon>
        <taxon>Bacillaceae</taxon>
        <taxon>Bacillus</taxon>
    </lineage>
</organism>
<name>A0AB39IZA5_9BACI</name>
<feature type="chain" id="PRO_5044233806" evidence="1">
    <location>
        <begin position="25"/>
        <end position="170"/>
    </location>
</feature>
<feature type="signal peptide" evidence="1">
    <location>
        <begin position="1"/>
        <end position="24"/>
    </location>
</feature>
<dbReference type="AlphaFoldDB" id="A0AB39IZA5"/>
<dbReference type="EMBL" id="CP162911">
    <property type="protein sequence ID" value="XDL60236.1"/>
    <property type="molecule type" value="Genomic_DNA"/>
</dbReference>
<evidence type="ECO:0000313" key="2">
    <source>
        <dbReference type="EMBL" id="XDL60236.1"/>
    </source>
</evidence>